<dbReference type="AlphaFoldDB" id="L1MXS0"/>
<protein>
    <submittedName>
        <fullName evidence="1">Uncharacterized protein</fullName>
    </submittedName>
</protein>
<dbReference type="STRING" id="1127699.HMPREF9151_02505"/>
<evidence type="ECO:0000313" key="1">
    <source>
        <dbReference type="EMBL" id="EKX96103.1"/>
    </source>
</evidence>
<proteinExistence type="predicted"/>
<name>L1MXS0_9BACT</name>
<reference evidence="1 2" key="1">
    <citation type="submission" date="2012-05" db="EMBL/GenBank/DDBJ databases">
        <authorList>
            <person name="Weinstock G."/>
            <person name="Sodergren E."/>
            <person name="Lobos E.A."/>
            <person name="Fulton L."/>
            <person name="Fulton R."/>
            <person name="Courtney L."/>
            <person name="Fronick C."/>
            <person name="O'Laughlin M."/>
            <person name="Godfrey J."/>
            <person name="Wilson R.M."/>
            <person name="Miner T."/>
            <person name="Farmer C."/>
            <person name="Delehaunty K."/>
            <person name="Cordes M."/>
            <person name="Minx P."/>
            <person name="Tomlinson C."/>
            <person name="Chen J."/>
            <person name="Wollam A."/>
            <person name="Pepin K.H."/>
            <person name="Bhonagiri V."/>
            <person name="Zhang X."/>
            <person name="Suruliraj S."/>
            <person name="Warren W."/>
            <person name="Mitreva M."/>
            <person name="Mardis E.R."/>
            <person name="Wilson R.K."/>
        </authorList>
    </citation>
    <scope>NUCLEOTIDE SEQUENCE [LARGE SCALE GENOMIC DNA]</scope>
    <source>
        <strain evidence="1 2">F0055</strain>
    </source>
</reference>
<dbReference type="EMBL" id="AMEP01000164">
    <property type="protein sequence ID" value="EKX96103.1"/>
    <property type="molecule type" value="Genomic_DNA"/>
</dbReference>
<evidence type="ECO:0000313" key="2">
    <source>
        <dbReference type="Proteomes" id="UP000010433"/>
    </source>
</evidence>
<comment type="caution">
    <text evidence="1">The sequence shown here is derived from an EMBL/GenBank/DDBJ whole genome shotgun (WGS) entry which is preliminary data.</text>
</comment>
<accession>L1MXS0</accession>
<organism evidence="1 2">
    <name type="scientific">Hoylesella saccharolytica F0055</name>
    <dbReference type="NCBI Taxonomy" id="1127699"/>
    <lineage>
        <taxon>Bacteria</taxon>
        <taxon>Pseudomonadati</taxon>
        <taxon>Bacteroidota</taxon>
        <taxon>Bacteroidia</taxon>
        <taxon>Bacteroidales</taxon>
        <taxon>Prevotellaceae</taxon>
        <taxon>Hoylesella</taxon>
    </lineage>
</organism>
<keyword evidence="2" id="KW-1185">Reference proteome</keyword>
<dbReference type="Proteomes" id="UP000010433">
    <property type="component" value="Unassembled WGS sequence"/>
</dbReference>
<sequence>MLSILSFDPQNDFIIAEAWPTKYTMLSQSVRSTPKTDKF</sequence>
<dbReference type="HOGENOM" id="CLU_3314876_0_0_10"/>
<gene>
    <name evidence="1" type="ORF">HMPREF9151_02505</name>
</gene>